<keyword evidence="1" id="KW-0677">Repeat</keyword>
<dbReference type="Gene3D" id="1.25.40.10">
    <property type="entry name" value="Tetratricopeptide repeat domain"/>
    <property type="match status" value="3"/>
</dbReference>
<dbReference type="PANTHER" id="PTHR44227">
    <property type="match status" value="1"/>
</dbReference>
<name>A0A5C1YQQ4_9PROT</name>
<dbReference type="Pfam" id="PF13432">
    <property type="entry name" value="TPR_16"/>
    <property type="match status" value="2"/>
</dbReference>
<dbReference type="OrthoDB" id="9778733at2"/>
<evidence type="ECO:0000256" key="2">
    <source>
        <dbReference type="ARBA" id="ARBA00022803"/>
    </source>
</evidence>
<evidence type="ECO:0000313" key="4">
    <source>
        <dbReference type="Proteomes" id="UP000324536"/>
    </source>
</evidence>
<dbReference type="EMBL" id="CP043506">
    <property type="protein sequence ID" value="QEO18063.1"/>
    <property type="molecule type" value="Genomic_DNA"/>
</dbReference>
<dbReference type="Gene3D" id="3.40.50.2000">
    <property type="entry name" value="Glycogen Phosphorylase B"/>
    <property type="match status" value="1"/>
</dbReference>
<dbReference type="GO" id="GO:0035269">
    <property type="term" value="P:protein O-linked glycosylation via mannose"/>
    <property type="evidence" value="ECO:0007669"/>
    <property type="project" value="TreeGrafter"/>
</dbReference>
<protein>
    <submittedName>
        <fullName evidence="3">Tetratricopeptide repeat protein</fullName>
    </submittedName>
</protein>
<keyword evidence="2" id="KW-0802">TPR repeat</keyword>
<reference evidence="3 4" key="1">
    <citation type="submission" date="2019-09" db="EMBL/GenBank/DDBJ databases">
        <title>Genome sequencing of strain KACC 21233.</title>
        <authorList>
            <person name="Heo J."/>
            <person name="Kim S.-J."/>
            <person name="Kim J.-S."/>
            <person name="Hong S.-B."/>
            <person name="Kwon S.-W."/>
        </authorList>
    </citation>
    <scope>NUCLEOTIDE SEQUENCE [LARGE SCALE GENOMIC DNA]</scope>
    <source>
        <strain evidence="3 4">KACC 21233</strain>
    </source>
</reference>
<accession>A0A5C1YQQ4</accession>
<proteinExistence type="predicted"/>
<evidence type="ECO:0000313" key="3">
    <source>
        <dbReference type="EMBL" id="QEO18063.1"/>
    </source>
</evidence>
<dbReference type="Proteomes" id="UP000324536">
    <property type="component" value="Chromosome"/>
</dbReference>
<dbReference type="InterPro" id="IPR052346">
    <property type="entry name" value="O-mannosyl-transferase_TMTC"/>
</dbReference>
<dbReference type="AlphaFoldDB" id="A0A5C1YQQ4"/>
<dbReference type="InterPro" id="IPR019734">
    <property type="entry name" value="TPR_rpt"/>
</dbReference>
<dbReference type="SUPFAM" id="SSF48452">
    <property type="entry name" value="TPR-like"/>
    <property type="match status" value="2"/>
</dbReference>
<organism evidence="3 4">
    <name type="scientific">Acetobacter vaccinii</name>
    <dbReference type="NCBI Taxonomy" id="2592655"/>
    <lineage>
        <taxon>Bacteria</taxon>
        <taxon>Pseudomonadati</taxon>
        <taxon>Pseudomonadota</taxon>
        <taxon>Alphaproteobacteria</taxon>
        <taxon>Acetobacterales</taxon>
        <taxon>Acetobacteraceae</taxon>
        <taxon>Acetobacter</taxon>
    </lineage>
</organism>
<dbReference type="GO" id="GO:0030968">
    <property type="term" value="P:endoplasmic reticulum unfolded protein response"/>
    <property type="evidence" value="ECO:0007669"/>
    <property type="project" value="TreeGrafter"/>
</dbReference>
<dbReference type="InterPro" id="IPR011990">
    <property type="entry name" value="TPR-like_helical_dom_sf"/>
</dbReference>
<keyword evidence="4" id="KW-1185">Reference proteome</keyword>
<dbReference type="SUPFAM" id="SSF53756">
    <property type="entry name" value="UDP-Glycosyltransferase/glycogen phosphorylase"/>
    <property type="match status" value="1"/>
</dbReference>
<evidence type="ECO:0000256" key="1">
    <source>
        <dbReference type="ARBA" id="ARBA00022737"/>
    </source>
</evidence>
<dbReference type="RefSeq" id="WP_149279736.1">
    <property type="nucleotide sequence ID" value="NZ_CP043506.1"/>
</dbReference>
<sequence length="635" mass="67397">MSHDRSAVAGAQPGRVAETALEHLARGDAQTAWAMLQQHLRNTPEDAEALHAMACVARAGGQAAAAIALAGRAIALEAEPHFHITLGLALQEAGQHEAARAALQVAVLATPQDPRAQDGLAVALESLGRIAEAEQALRAALTLRPLEVERHLALAAFLSRHGRVAEGLEYSTRALRLDPAHVAGSNLHGMLLERCGRMPEAEPNFRTVAAALPKDAAALANHGASLFATRDYEAAQDVLAESLRIADGSPETHATMGLVLMAQGALDKAEHALATACRLRADDARLMLNHAGVLADLGQRAQARALLLRAESVATNPLDRARARMNRGVLALAEGDFAQGWPLFEARQALLPLPPALAGLAQWDGAVRSDPVLLYAEQGLGDTLHFLRYVGQVAQRAPVLLLVQPALQGLVQCMVPSWAGRVRVLEDVMPHWPAGCVRCSLLSLPLLLGVSRPSVWGVPALRSPQGQGHAGFRLGLCWSGHAGYQFDRRRSLNPALLAPLAGMAGMNVQALQPVGEELPFACTPLVAGDVLATARLIAGLDMVVTVDTMVAHLSGLIGVPTVLLDRFGGDWRWAKGSVFLRPDDGGIASQWYPAVRIIRQTTFGVGDAPWQLPVAQVQLHVRDAILKNGKGGCRV</sequence>
<dbReference type="GO" id="GO:0000030">
    <property type="term" value="F:mannosyltransferase activity"/>
    <property type="evidence" value="ECO:0007669"/>
    <property type="project" value="TreeGrafter"/>
</dbReference>
<dbReference type="KEGG" id="acek:FLP30_10230"/>
<dbReference type="PANTHER" id="PTHR44227:SF3">
    <property type="entry name" value="PROTEIN O-MANNOSYL-TRANSFERASE TMTC4"/>
    <property type="match status" value="1"/>
</dbReference>
<gene>
    <name evidence="3" type="ORF">FLP30_10230</name>
</gene>
<dbReference type="SMART" id="SM00028">
    <property type="entry name" value="TPR"/>
    <property type="match status" value="5"/>
</dbReference>